<evidence type="ECO:0000256" key="11">
    <source>
        <dbReference type="ARBA" id="ARBA00030876"/>
    </source>
</evidence>
<dbReference type="PANTHER" id="PTHR11136">
    <property type="entry name" value="FOLYLPOLYGLUTAMATE SYNTHASE-RELATED"/>
    <property type="match status" value="1"/>
</dbReference>
<dbReference type="NCBIfam" id="TIGR01499">
    <property type="entry name" value="folC"/>
    <property type="match status" value="1"/>
</dbReference>
<evidence type="ECO:0000256" key="12">
    <source>
        <dbReference type="ARBA" id="ARBA00047493"/>
    </source>
</evidence>
<organism evidence="13 14">
    <name type="scientific">Sphaeramia orbicularis</name>
    <name type="common">orbiculate cardinalfish</name>
    <dbReference type="NCBI Taxonomy" id="375764"/>
    <lineage>
        <taxon>Eukaryota</taxon>
        <taxon>Metazoa</taxon>
        <taxon>Chordata</taxon>
        <taxon>Craniata</taxon>
        <taxon>Vertebrata</taxon>
        <taxon>Euteleostomi</taxon>
        <taxon>Actinopterygii</taxon>
        <taxon>Neopterygii</taxon>
        <taxon>Teleostei</taxon>
        <taxon>Neoteleostei</taxon>
        <taxon>Acanthomorphata</taxon>
        <taxon>Gobiaria</taxon>
        <taxon>Kurtiformes</taxon>
        <taxon>Apogonoidei</taxon>
        <taxon>Apogonidae</taxon>
        <taxon>Apogoninae</taxon>
        <taxon>Sphaeramia</taxon>
    </lineage>
</organism>
<reference evidence="13" key="2">
    <citation type="submission" date="2025-08" db="UniProtKB">
        <authorList>
            <consortium name="Ensembl"/>
        </authorList>
    </citation>
    <scope>IDENTIFICATION</scope>
</reference>
<keyword evidence="8" id="KW-0067">ATP-binding</keyword>
<accession>A0A673BTC8</accession>
<keyword evidence="7" id="KW-0547">Nucleotide-binding</keyword>
<dbReference type="Gene3D" id="3.40.1190.10">
    <property type="entry name" value="Mur-like, catalytic domain"/>
    <property type="match status" value="1"/>
</dbReference>
<dbReference type="GO" id="GO:0046872">
    <property type="term" value="F:metal ion binding"/>
    <property type="evidence" value="ECO:0007669"/>
    <property type="project" value="UniProtKB-KW"/>
</dbReference>
<sequence>MEKMIESATKHWSSIHCFSDALDQSNKHVNTQIELLYSVGELDKFNIIHVTGTKGKVDQRAFAERILRNSGFRTGFYSSPHLVHVRERICINGWPISRQLFTKYFWEAYEQLDDSKAAHGGSMPFYFQFLTMLAFHVFLHKLVDLAGIEVGIGGEYDCTNIIRKPWVCGVTSLDFDHCNLLSDTMEKIAWQKAGIFKPGVPAFTVSQQLGALKVLQDRAEGIGCPLSVCPELDHYEALVGPLSLGLVEDRKRFNASLALQLSNSWLQHTLTDVASCRWRPLFPNIRLQQTEWLGRNQTLRRGSLTYYVDGAHTSASMKACVCWFRDQTNASSFTLLILFLLSGPLCSVSLFKYVCACGCVCLCASPLQLSTASVCNALSQCTENQSIWLNLNASQSIHEHHRHLVISSALRWIRWVEQPSVACTGMRRFSRVCPQSTEHYDGLRGAGQISVLVTGSLYLVGGALKHLDPSLESQGHNSVNL</sequence>
<evidence type="ECO:0000256" key="2">
    <source>
        <dbReference type="ARBA" id="ARBA00008276"/>
    </source>
</evidence>
<keyword evidence="6" id="KW-0479">Metal-binding</keyword>
<dbReference type="SUPFAM" id="SSF53244">
    <property type="entry name" value="MurD-like peptide ligases, peptide-binding domain"/>
    <property type="match status" value="1"/>
</dbReference>
<evidence type="ECO:0000256" key="3">
    <source>
        <dbReference type="ARBA" id="ARBA00013025"/>
    </source>
</evidence>
<dbReference type="GO" id="GO:0004326">
    <property type="term" value="F:tetrahydrofolylpolyglutamate synthase activity"/>
    <property type="evidence" value="ECO:0007669"/>
    <property type="project" value="UniProtKB-EC"/>
</dbReference>
<dbReference type="SUPFAM" id="SSF53623">
    <property type="entry name" value="MurD-like peptide ligases, catalytic domain"/>
    <property type="match status" value="1"/>
</dbReference>
<evidence type="ECO:0000313" key="13">
    <source>
        <dbReference type="Ensembl" id="ENSSORP00005043842.1"/>
    </source>
</evidence>
<reference evidence="13" key="3">
    <citation type="submission" date="2025-09" db="UniProtKB">
        <authorList>
            <consortium name="Ensembl"/>
        </authorList>
    </citation>
    <scope>IDENTIFICATION</scope>
</reference>
<dbReference type="GO" id="GO:0005524">
    <property type="term" value="F:ATP binding"/>
    <property type="evidence" value="ECO:0007669"/>
    <property type="project" value="UniProtKB-KW"/>
</dbReference>
<dbReference type="GO" id="GO:0005739">
    <property type="term" value="C:mitochondrion"/>
    <property type="evidence" value="ECO:0007669"/>
    <property type="project" value="TreeGrafter"/>
</dbReference>
<dbReference type="Gene3D" id="3.90.190.20">
    <property type="entry name" value="Mur ligase, C-terminal domain"/>
    <property type="match status" value="1"/>
</dbReference>
<evidence type="ECO:0000256" key="10">
    <source>
        <dbReference type="ARBA" id="ARBA00030592"/>
    </source>
</evidence>
<dbReference type="InterPro" id="IPR001645">
    <property type="entry name" value="Folylpolyglutamate_synth"/>
</dbReference>
<keyword evidence="4" id="KW-0554">One-carbon metabolism</keyword>
<proteinExistence type="inferred from homology"/>
<keyword evidence="9" id="KW-0460">Magnesium</keyword>
<dbReference type="InterPro" id="IPR036615">
    <property type="entry name" value="Mur_ligase_C_dom_sf"/>
</dbReference>
<comment type="similarity">
    <text evidence="2">Belongs to the folylpolyglutamate synthase family.</text>
</comment>
<keyword evidence="14" id="KW-1185">Reference proteome</keyword>
<dbReference type="InParanoid" id="A0A673BTC8"/>
<dbReference type="AlphaFoldDB" id="A0A673BTC8"/>
<dbReference type="Proteomes" id="UP000472271">
    <property type="component" value="Chromosome 9"/>
</dbReference>
<dbReference type="PANTHER" id="PTHR11136:SF5">
    <property type="entry name" value="FOLYLPOLYGLUTAMATE SYNTHASE, MITOCHONDRIAL"/>
    <property type="match status" value="1"/>
</dbReference>
<dbReference type="EC" id="6.3.2.17" evidence="3"/>
<evidence type="ECO:0000256" key="6">
    <source>
        <dbReference type="ARBA" id="ARBA00022723"/>
    </source>
</evidence>
<evidence type="ECO:0000256" key="4">
    <source>
        <dbReference type="ARBA" id="ARBA00022563"/>
    </source>
</evidence>
<keyword evidence="5" id="KW-0436">Ligase</keyword>
<dbReference type="GO" id="GO:0005829">
    <property type="term" value="C:cytosol"/>
    <property type="evidence" value="ECO:0007669"/>
    <property type="project" value="TreeGrafter"/>
</dbReference>
<protein>
    <recommendedName>
        <fullName evidence="3">tetrahydrofolate synthase</fullName>
        <ecNumber evidence="3">6.3.2.17</ecNumber>
    </recommendedName>
    <alternativeName>
        <fullName evidence="11">Folylpoly-gamma-glutamate synthetase</fullName>
    </alternativeName>
    <alternativeName>
        <fullName evidence="10">Tetrahydrofolylpolyglutamate synthase</fullName>
    </alternativeName>
</protein>
<dbReference type="Ensembl" id="ENSSORT00005044956.1">
    <property type="protein sequence ID" value="ENSSORP00005043842.1"/>
    <property type="gene ID" value="ENSSORG00005020227.1"/>
</dbReference>
<evidence type="ECO:0000256" key="8">
    <source>
        <dbReference type="ARBA" id="ARBA00022840"/>
    </source>
</evidence>
<evidence type="ECO:0000313" key="14">
    <source>
        <dbReference type="Proteomes" id="UP000472271"/>
    </source>
</evidence>
<evidence type="ECO:0000256" key="9">
    <source>
        <dbReference type="ARBA" id="ARBA00022842"/>
    </source>
</evidence>
<dbReference type="InterPro" id="IPR036565">
    <property type="entry name" value="Mur-like_cat_sf"/>
</dbReference>
<evidence type="ECO:0000256" key="7">
    <source>
        <dbReference type="ARBA" id="ARBA00022741"/>
    </source>
</evidence>
<evidence type="ECO:0000256" key="5">
    <source>
        <dbReference type="ARBA" id="ARBA00022598"/>
    </source>
</evidence>
<comment type="catalytic activity">
    <reaction evidence="12">
        <text>(6S)-5,6,7,8-tetrahydrofolyl-(gamma-L-Glu)(n) + L-glutamate + ATP = (6S)-5,6,7,8-tetrahydrofolyl-(gamma-L-Glu)(n+1) + ADP + phosphate + H(+)</text>
        <dbReference type="Rhea" id="RHEA:10580"/>
        <dbReference type="Rhea" id="RHEA-COMP:14738"/>
        <dbReference type="Rhea" id="RHEA-COMP:14740"/>
        <dbReference type="ChEBI" id="CHEBI:15378"/>
        <dbReference type="ChEBI" id="CHEBI:29985"/>
        <dbReference type="ChEBI" id="CHEBI:30616"/>
        <dbReference type="ChEBI" id="CHEBI:43474"/>
        <dbReference type="ChEBI" id="CHEBI:141005"/>
        <dbReference type="ChEBI" id="CHEBI:456216"/>
        <dbReference type="EC" id="6.3.2.17"/>
    </reaction>
</comment>
<name>A0A673BTC8_9TELE</name>
<comment type="pathway">
    <text evidence="1">Cofactor biosynthesis; tetrahydrofolylpolyglutamate biosynthesis.</text>
</comment>
<reference evidence="13" key="1">
    <citation type="submission" date="2019-06" db="EMBL/GenBank/DDBJ databases">
        <authorList>
            <consortium name="Wellcome Sanger Institute Data Sharing"/>
        </authorList>
    </citation>
    <scope>NUCLEOTIDE SEQUENCE [LARGE SCALE GENOMIC DNA]</scope>
</reference>
<evidence type="ECO:0000256" key="1">
    <source>
        <dbReference type="ARBA" id="ARBA00005150"/>
    </source>
</evidence>
<dbReference type="GO" id="GO:0006730">
    <property type="term" value="P:one-carbon metabolic process"/>
    <property type="evidence" value="ECO:0007669"/>
    <property type="project" value="UniProtKB-KW"/>
</dbReference>